<dbReference type="Proteomes" id="UP001056778">
    <property type="component" value="Chromosome 1"/>
</dbReference>
<keyword evidence="2" id="KW-1185">Reference proteome</keyword>
<protein>
    <submittedName>
        <fullName evidence="1">Alpha/beta hydrolase domain-containing protein</fullName>
    </submittedName>
</protein>
<reference evidence="1" key="1">
    <citation type="submission" date="2022-04" db="EMBL/GenBank/DDBJ databases">
        <title>Chromosome-scale genome assembly of Holotrichia oblita Faldermann.</title>
        <authorList>
            <person name="Rongchong L."/>
        </authorList>
    </citation>
    <scope>NUCLEOTIDE SEQUENCE</scope>
    <source>
        <strain evidence="1">81SQS9</strain>
    </source>
</reference>
<dbReference type="EMBL" id="CM043015">
    <property type="protein sequence ID" value="KAI4471526.1"/>
    <property type="molecule type" value="Genomic_DNA"/>
</dbReference>
<sequence>MMINPNYSNPSKYGLPGARNIYIESDENVRLGVWHILPENLSHITINDHRYFDEALNNGNNIIIYSHGNSASRAAPYRIALYKLLRKYFHVLAFDYRGYGDSSSVSPTESGVVRDCISLYEWVSNKTSSKIFVWGHSLGTAITTHALSILSTKNIKPYGLILESPFTNLRDEISEYPLSRIFRFLPWFHFTIIEPMHENNFVFATDKHILNVDCSILILHAEDDLIVPFELGYKLYEEAFKYRQPHQGTVEFIGFARRFGYGHKKIFRVPQLPRIVENFINRAVEEMETKDLF</sequence>
<proteinExistence type="predicted"/>
<name>A0ACB9TXK1_HOLOL</name>
<accession>A0ACB9TXK1</accession>
<organism evidence="1 2">
    <name type="scientific">Holotrichia oblita</name>
    <name type="common">Chafer beetle</name>
    <dbReference type="NCBI Taxonomy" id="644536"/>
    <lineage>
        <taxon>Eukaryota</taxon>
        <taxon>Metazoa</taxon>
        <taxon>Ecdysozoa</taxon>
        <taxon>Arthropoda</taxon>
        <taxon>Hexapoda</taxon>
        <taxon>Insecta</taxon>
        <taxon>Pterygota</taxon>
        <taxon>Neoptera</taxon>
        <taxon>Endopterygota</taxon>
        <taxon>Coleoptera</taxon>
        <taxon>Polyphaga</taxon>
        <taxon>Scarabaeiformia</taxon>
        <taxon>Scarabaeidae</taxon>
        <taxon>Melolonthinae</taxon>
        <taxon>Holotrichia</taxon>
    </lineage>
</organism>
<gene>
    <name evidence="1" type="ORF">MML48_1g01598</name>
</gene>
<evidence type="ECO:0000313" key="2">
    <source>
        <dbReference type="Proteomes" id="UP001056778"/>
    </source>
</evidence>
<comment type="caution">
    <text evidence="1">The sequence shown here is derived from an EMBL/GenBank/DDBJ whole genome shotgun (WGS) entry which is preliminary data.</text>
</comment>
<keyword evidence="1" id="KW-0378">Hydrolase</keyword>
<evidence type="ECO:0000313" key="1">
    <source>
        <dbReference type="EMBL" id="KAI4471526.1"/>
    </source>
</evidence>